<dbReference type="EMBL" id="AP014880">
    <property type="protein sequence ID" value="BAW16992.1"/>
    <property type="molecule type" value="Genomic_DNA"/>
</dbReference>
<evidence type="ECO:0000313" key="2">
    <source>
        <dbReference type="Proteomes" id="UP000217792"/>
    </source>
</evidence>
<protein>
    <submittedName>
        <fullName evidence="1">Uncharacterized protein</fullName>
    </submittedName>
</protein>
<reference evidence="1 2" key="1">
    <citation type="journal article" date="2017" name="Infect. Immun.">
        <title>Characterization of the Pathogenicity of Streptococcus intermedius TYG1620 Isolated from a Human Brain Abscess Based on the Complete Genome Sequence with Transcriptome Analysis and Transposon Mutagenesis in a Murine Subcutaneous Abscess Model.</title>
        <authorList>
            <person name="Hasegawa N."/>
            <person name="Sekizuka T."/>
            <person name="Sugi Y."/>
            <person name="Kawakami N."/>
            <person name="Ogasawara Y."/>
            <person name="Kato K."/>
            <person name="Yamashita A."/>
            <person name="Takeuchi F."/>
            <person name="Kuroda M."/>
        </authorList>
    </citation>
    <scope>NUCLEOTIDE SEQUENCE [LARGE SCALE GENOMIC DNA]</scope>
    <source>
        <strain evidence="1 2">TYG1620</strain>
    </source>
</reference>
<organism evidence="1 2">
    <name type="scientific">Streptococcus intermedius</name>
    <dbReference type="NCBI Taxonomy" id="1338"/>
    <lineage>
        <taxon>Bacteria</taxon>
        <taxon>Bacillati</taxon>
        <taxon>Bacillota</taxon>
        <taxon>Bacilli</taxon>
        <taxon>Lactobacillales</taxon>
        <taxon>Streptococcaceae</taxon>
        <taxon>Streptococcus</taxon>
        <taxon>Streptococcus anginosus group</taxon>
    </lineage>
</organism>
<gene>
    <name evidence="1" type="ORF">SITYG_10120</name>
</gene>
<evidence type="ECO:0000313" key="1">
    <source>
        <dbReference type="EMBL" id="BAW16992.1"/>
    </source>
</evidence>
<name>A0AAD1C9C1_STRIT</name>
<dbReference type="Proteomes" id="UP000217792">
    <property type="component" value="Chromosome"/>
</dbReference>
<dbReference type="AlphaFoldDB" id="A0AAD1C9C1"/>
<accession>A0AAD1C9C1</accession>
<proteinExistence type="predicted"/>
<sequence>MTLLSRYQQAKSVIEKNEKITKINIYGGIKAYLDTFSDYSNPLLAKMAKVEEKLKKYEPK</sequence>